<evidence type="ECO:0000313" key="5">
    <source>
        <dbReference type="Proteomes" id="UP001314635"/>
    </source>
</evidence>
<gene>
    <name evidence="4" type="ORF">JQ619_32845</name>
</gene>
<feature type="region of interest" description="Disordered" evidence="2">
    <location>
        <begin position="146"/>
        <end position="170"/>
    </location>
</feature>
<evidence type="ECO:0000256" key="2">
    <source>
        <dbReference type="SAM" id="MobiDB-lite"/>
    </source>
</evidence>
<dbReference type="InterPro" id="IPR016181">
    <property type="entry name" value="Acyl_CoA_acyltransferase"/>
</dbReference>
<dbReference type="PANTHER" id="PTHR31438">
    <property type="entry name" value="LYSINE N-ACYLTRANSFERASE C17G9.06C-RELATED"/>
    <property type="match status" value="1"/>
</dbReference>
<dbReference type="Gene3D" id="3.40.630.30">
    <property type="match status" value="1"/>
</dbReference>
<dbReference type="SUPFAM" id="SSF55729">
    <property type="entry name" value="Acyl-CoA N-acyltransferases (Nat)"/>
    <property type="match status" value="1"/>
</dbReference>
<keyword evidence="5" id="KW-1185">Reference proteome</keyword>
<sequence>MTIRFRRMTDGDLPAIRNWLHQPHIRQWWGDPDEQYGLIDGDRDEPAMDQYILLMDDDAAGYLQCYALTQWNEGFGPQPAETRGIDLFIAGQERIGRGHGPRAIRAFCDLVFQHAIPRIVTDPSPANARAIRAYEKAGFRRERLVETPDGPALLMSREPGDLPPRQSEPS</sequence>
<protein>
    <submittedName>
        <fullName evidence="4">GNAT family N-acetyltransferase</fullName>
    </submittedName>
</protein>
<evidence type="ECO:0000259" key="3">
    <source>
        <dbReference type="PROSITE" id="PS51186"/>
    </source>
</evidence>
<dbReference type="InterPro" id="IPR000182">
    <property type="entry name" value="GNAT_dom"/>
</dbReference>
<dbReference type="EMBL" id="JAFCLK010000043">
    <property type="protein sequence ID" value="MBR1140552.1"/>
    <property type="molecule type" value="Genomic_DNA"/>
</dbReference>
<organism evidence="4 5">
    <name type="scientific">Bradyrhizobium denitrificans</name>
    <dbReference type="NCBI Taxonomy" id="2734912"/>
    <lineage>
        <taxon>Bacteria</taxon>
        <taxon>Pseudomonadati</taxon>
        <taxon>Pseudomonadota</taxon>
        <taxon>Alphaproteobacteria</taxon>
        <taxon>Hyphomicrobiales</taxon>
        <taxon>Nitrobacteraceae</taxon>
        <taxon>Bradyrhizobium</taxon>
    </lineage>
</organism>
<evidence type="ECO:0000313" key="4">
    <source>
        <dbReference type="EMBL" id="MBR1140552.1"/>
    </source>
</evidence>
<dbReference type="PROSITE" id="PS51186">
    <property type="entry name" value="GNAT"/>
    <property type="match status" value="1"/>
</dbReference>
<comment type="caution">
    <text evidence="4">The sequence shown here is derived from an EMBL/GenBank/DDBJ whole genome shotgun (WGS) entry which is preliminary data.</text>
</comment>
<dbReference type="Proteomes" id="UP001314635">
    <property type="component" value="Unassembled WGS sequence"/>
</dbReference>
<evidence type="ECO:0000256" key="1">
    <source>
        <dbReference type="ARBA" id="ARBA00023251"/>
    </source>
</evidence>
<keyword evidence="1" id="KW-0046">Antibiotic resistance</keyword>
<accession>A0ABS5GGW3</accession>
<reference evidence="5" key="1">
    <citation type="journal article" date="2021" name="ISME J.">
        <title>Evolutionary origin and ecological implication of a unique nif island in free-living Bradyrhizobium lineages.</title>
        <authorList>
            <person name="Tao J."/>
        </authorList>
    </citation>
    <scope>NUCLEOTIDE SEQUENCE [LARGE SCALE GENOMIC DNA]</scope>
    <source>
        <strain evidence="5">SZCCT0094</strain>
    </source>
</reference>
<name>A0ABS5GGW3_9BRAD</name>
<proteinExistence type="predicted"/>
<dbReference type="RefSeq" id="WP_172242657.1">
    <property type="nucleotide sequence ID" value="NZ_JABFDP010000041.1"/>
</dbReference>
<dbReference type="Pfam" id="PF13523">
    <property type="entry name" value="Acetyltransf_8"/>
    <property type="match status" value="1"/>
</dbReference>
<dbReference type="PANTHER" id="PTHR31438:SF1">
    <property type="entry name" value="LYSINE N-ACYLTRANSFERASE C17G9.06C-RELATED"/>
    <property type="match status" value="1"/>
</dbReference>
<feature type="domain" description="N-acetyltransferase" evidence="3">
    <location>
        <begin position="3"/>
        <end position="160"/>
    </location>
</feature>